<dbReference type="PANTHER" id="PTHR43771">
    <property type="entry name" value="PHOSPHOMANNOMUTASE"/>
    <property type="match status" value="1"/>
</dbReference>
<evidence type="ECO:0000256" key="1">
    <source>
        <dbReference type="ARBA" id="ARBA00000586"/>
    </source>
</evidence>
<evidence type="ECO:0000259" key="14">
    <source>
        <dbReference type="Pfam" id="PF02879"/>
    </source>
</evidence>
<feature type="region of interest" description="Disordered" evidence="10">
    <location>
        <begin position="325"/>
        <end position="351"/>
    </location>
</feature>
<dbReference type="KEGG" id="apac:S7S_00400"/>
<dbReference type="Proteomes" id="UP000006764">
    <property type="component" value="Chromosome"/>
</dbReference>
<dbReference type="Pfam" id="PF02879">
    <property type="entry name" value="PGM_PMM_II"/>
    <property type="match status" value="1"/>
</dbReference>
<reference evidence="16 17" key="1">
    <citation type="journal article" date="2012" name="J. Bacteriol.">
        <title>Genome sequence of an alkane-degrading bacterium, Alcanivorax pacificus type strain W11-5, isolated from deep sea sediment.</title>
        <authorList>
            <person name="Lai Q."/>
            <person name="Shao Z."/>
        </authorList>
    </citation>
    <scope>NUCLEOTIDE SEQUENCE [LARGE SCALE GENOMIC DNA]</scope>
    <source>
        <strain evidence="16 17">W11-5</strain>
    </source>
</reference>
<evidence type="ECO:0000256" key="2">
    <source>
        <dbReference type="ARBA" id="ARBA00001946"/>
    </source>
</evidence>
<evidence type="ECO:0000256" key="6">
    <source>
        <dbReference type="ARBA" id="ARBA00022553"/>
    </source>
</evidence>
<dbReference type="Gene3D" id="3.40.120.10">
    <property type="entry name" value="Alpha-D-Glucose-1,6-Bisphosphate, subunit A, domain 3"/>
    <property type="match status" value="3"/>
</dbReference>
<feature type="domain" description="Alpha-D-phosphohexomutase C-terminal" evidence="12">
    <location>
        <begin position="760"/>
        <end position="817"/>
    </location>
</feature>
<dbReference type="OrthoDB" id="9803322at2"/>
<sequence length="834" mass="88964">MGKKQQPADKNPATPDQPDRKSRKKAGSKASRHAAARGIQRFMLASAAITVLLIGVLGAGLSYLHQGERERTANQAAHALVLQPAALLSQAINLSQASVETLAASYAVRDALASGRSPEVVSQQLSSQLPASRVHLIRIGELPRATLSFTARDLVQQAREHTPPVVLLPGNTPQLLFARRTPDGQGILLVEQDLSDTLKHLRRLDMQTGGVRIVQAGTPVLQLGNPQGPERATVQASGGLTLTYLGTPGGGFDEVGPLAVLGFGCVLVLILLGQWLVLRAISAGISRDAGHLQQHAQEAGRAGAGIGRRYTFSALEAVRNQLDKLAGQRRSSRPASAASRGSSSAGGSASPPPDAFLDILVEDDAHPLIDDTAARKIALPDDIFRASDIRGVVGRTLTPDMVELLGQAIGSEAGEQGQHTVLVARDGRTSSDELSQALMRGLVRSGREVLDIGAMPSPVLYYGTAVMDTQTGVVVTGSHNPSTYNGLKIIIGGETLGRERLLALKARIEEDRLSEGLGEVISRDISERYLHAVSDDILLARPLKVVVDCGNGITGVIAPQLFQALGCEVMPLFTEVDGHFPNHHPDPGRPENLHALIQAVKQHGADIGIAFDGDGDRLGVVTPAGEIIWPDRLLMLYVRDLLTRSPGADILYDVKCSRELTKLISRMGGRPLMVPSGYAQMKAKLRETGAPLAGELSGHIFFADRWHGVEDALYAAARLLEILALESAGADSVFARLKTGLVTPELLIPASDTGKFELMDKLLARQDAFADGSITTLDGLRVDFDDGWGLVRASNTVPALSVRFEGRDKAALQRIAGLFRTELQAIEPKLKLPF</sequence>
<dbReference type="SUPFAM" id="SSF53738">
    <property type="entry name" value="Phosphoglucomutase, first 3 domains"/>
    <property type="match status" value="3"/>
</dbReference>
<dbReference type="Pfam" id="PF02880">
    <property type="entry name" value="PGM_PMM_III"/>
    <property type="match status" value="1"/>
</dbReference>
<dbReference type="Gene3D" id="3.30.310.50">
    <property type="entry name" value="Alpha-D-phosphohexomutase, C-terminal domain"/>
    <property type="match status" value="1"/>
</dbReference>
<dbReference type="InterPro" id="IPR005844">
    <property type="entry name" value="A-D-PHexomutase_a/b/a-I"/>
</dbReference>
<evidence type="ECO:0000256" key="11">
    <source>
        <dbReference type="SAM" id="Phobius"/>
    </source>
</evidence>
<feature type="domain" description="Alpha-D-phosphohexomutase alpha/beta/alpha" evidence="13">
    <location>
        <begin position="383"/>
        <end position="511"/>
    </location>
</feature>
<dbReference type="PROSITE" id="PS00710">
    <property type="entry name" value="PGM_PMM"/>
    <property type="match status" value="1"/>
</dbReference>
<feature type="domain" description="Alpha-D-phosphohexomutase alpha/beta/alpha" evidence="14">
    <location>
        <begin position="528"/>
        <end position="625"/>
    </location>
</feature>
<dbReference type="PANTHER" id="PTHR43771:SF2">
    <property type="entry name" value="PHOSPHOMANNOMUTASE_PHOSPHOGLUCOMUTASE"/>
    <property type="match status" value="1"/>
</dbReference>
<dbReference type="InterPro" id="IPR036900">
    <property type="entry name" value="A-D-PHexomutase_C_sf"/>
</dbReference>
<dbReference type="InterPro" id="IPR005846">
    <property type="entry name" value="A-D-PHexomutase_a/b/a-III"/>
</dbReference>
<dbReference type="Pfam" id="PF00408">
    <property type="entry name" value="PGM_PMM_IV"/>
    <property type="match status" value="1"/>
</dbReference>
<evidence type="ECO:0000313" key="17">
    <source>
        <dbReference type="Proteomes" id="UP000006764"/>
    </source>
</evidence>
<dbReference type="HOGENOM" id="CLU_013562_0_1_6"/>
<comment type="catalytic activity">
    <reaction evidence="1">
        <text>alpha-D-mannose 1-phosphate = D-mannose 6-phosphate</text>
        <dbReference type="Rhea" id="RHEA:11140"/>
        <dbReference type="ChEBI" id="CHEBI:58409"/>
        <dbReference type="ChEBI" id="CHEBI:58735"/>
        <dbReference type="EC" id="5.4.2.8"/>
    </reaction>
</comment>
<dbReference type="InterPro" id="IPR016055">
    <property type="entry name" value="A-D-PHexomutase_a/b/a-I/II/III"/>
</dbReference>
<comment type="cofactor">
    <cofactor evidence="2">
        <name>Mg(2+)</name>
        <dbReference type="ChEBI" id="CHEBI:18420"/>
    </cofactor>
</comment>
<evidence type="ECO:0000256" key="7">
    <source>
        <dbReference type="ARBA" id="ARBA00022723"/>
    </source>
</evidence>
<evidence type="ECO:0000259" key="15">
    <source>
        <dbReference type="Pfam" id="PF02880"/>
    </source>
</evidence>
<protein>
    <recommendedName>
        <fullName evidence="5">phosphomannomutase</fullName>
        <ecNumber evidence="5">5.4.2.8</ecNumber>
    </recommendedName>
</protein>
<proteinExistence type="inferred from homology"/>
<evidence type="ECO:0000256" key="4">
    <source>
        <dbReference type="ARBA" id="ARBA00010231"/>
    </source>
</evidence>
<feature type="compositionally biased region" description="Low complexity" evidence="10">
    <location>
        <begin position="333"/>
        <end position="349"/>
    </location>
</feature>
<dbReference type="InterPro" id="IPR016066">
    <property type="entry name" value="A-D-PHexomutase_CS"/>
</dbReference>
<accession>A0A0B4XER6</accession>
<dbReference type="SUPFAM" id="SSF55957">
    <property type="entry name" value="Phosphoglucomutase, C-terminal domain"/>
    <property type="match status" value="1"/>
</dbReference>
<name>A0A0B4XER6_9GAMM</name>
<feature type="compositionally biased region" description="Basic residues" evidence="10">
    <location>
        <begin position="21"/>
        <end position="32"/>
    </location>
</feature>
<dbReference type="FunFam" id="3.40.120.10:FF:000021">
    <property type="entry name" value="Phosphomannomutase/phosphoglucomutase"/>
    <property type="match status" value="1"/>
</dbReference>
<dbReference type="GO" id="GO:0005975">
    <property type="term" value="P:carbohydrate metabolic process"/>
    <property type="evidence" value="ECO:0007669"/>
    <property type="project" value="InterPro"/>
</dbReference>
<dbReference type="PRINTS" id="PR00509">
    <property type="entry name" value="PGMPMM"/>
</dbReference>
<evidence type="ECO:0000259" key="13">
    <source>
        <dbReference type="Pfam" id="PF02878"/>
    </source>
</evidence>
<dbReference type="GO" id="GO:0000287">
    <property type="term" value="F:magnesium ion binding"/>
    <property type="evidence" value="ECO:0007669"/>
    <property type="project" value="InterPro"/>
</dbReference>
<dbReference type="InterPro" id="IPR005845">
    <property type="entry name" value="A-D-PHexomutase_a/b/a-II"/>
</dbReference>
<keyword evidence="17" id="KW-1185">Reference proteome</keyword>
<keyword evidence="9" id="KW-0413">Isomerase</keyword>
<keyword evidence="8" id="KW-0460">Magnesium</keyword>
<comment type="pathway">
    <text evidence="3">Nucleotide-sugar biosynthesis; GDP-alpha-D-mannose biosynthesis; alpha-D-mannose 1-phosphate from D-fructose 6-phosphate: step 2/2.</text>
</comment>
<comment type="similarity">
    <text evidence="4">Belongs to the phosphohexose mutase family.</text>
</comment>
<dbReference type="Pfam" id="PF02878">
    <property type="entry name" value="PGM_PMM_I"/>
    <property type="match status" value="1"/>
</dbReference>
<keyword evidence="11" id="KW-0472">Membrane</keyword>
<evidence type="ECO:0000259" key="12">
    <source>
        <dbReference type="Pfam" id="PF00408"/>
    </source>
</evidence>
<dbReference type="RefSeq" id="WP_008739051.1">
    <property type="nucleotide sequence ID" value="NZ_CP004387.1"/>
</dbReference>
<dbReference type="CDD" id="cd03089">
    <property type="entry name" value="PMM_PGM"/>
    <property type="match status" value="1"/>
</dbReference>
<feature type="region of interest" description="Disordered" evidence="10">
    <location>
        <begin position="1"/>
        <end position="32"/>
    </location>
</feature>
<gene>
    <name evidence="16" type="ORF">S7S_00400</name>
</gene>
<evidence type="ECO:0000256" key="8">
    <source>
        <dbReference type="ARBA" id="ARBA00022842"/>
    </source>
</evidence>
<dbReference type="InterPro" id="IPR005843">
    <property type="entry name" value="A-D-PHexomutase_C"/>
</dbReference>
<evidence type="ECO:0000256" key="3">
    <source>
        <dbReference type="ARBA" id="ARBA00004699"/>
    </source>
</evidence>
<dbReference type="GO" id="GO:0004615">
    <property type="term" value="F:phosphomannomutase activity"/>
    <property type="evidence" value="ECO:0007669"/>
    <property type="project" value="UniProtKB-EC"/>
</dbReference>
<evidence type="ECO:0000256" key="9">
    <source>
        <dbReference type="ARBA" id="ARBA00023235"/>
    </source>
</evidence>
<organism evidence="16 17">
    <name type="scientific">Isoalcanivorax pacificus W11-5</name>
    <dbReference type="NCBI Taxonomy" id="391936"/>
    <lineage>
        <taxon>Bacteria</taxon>
        <taxon>Pseudomonadati</taxon>
        <taxon>Pseudomonadota</taxon>
        <taxon>Gammaproteobacteria</taxon>
        <taxon>Oceanospirillales</taxon>
        <taxon>Alcanivoracaceae</taxon>
        <taxon>Isoalcanivorax</taxon>
    </lineage>
</organism>
<keyword evidence="7" id="KW-0479">Metal-binding</keyword>
<dbReference type="STRING" id="391936.S7S_00400"/>
<dbReference type="AlphaFoldDB" id="A0A0B4XER6"/>
<evidence type="ECO:0000256" key="5">
    <source>
        <dbReference type="ARBA" id="ARBA00012730"/>
    </source>
</evidence>
<evidence type="ECO:0000313" key="16">
    <source>
        <dbReference type="EMBL" id="AJD46504.1"/>
    </source>
</evidence>
<evidence type="ECO:0000256" key="10">
    <source>
        <dbReference type="SAM" id="MobiDB-lite"/>
    </source>
</evidence>
<keyword evidence="6" id="KW-0597">Phosphoprotein</keyword>
<dbReference type="EC" id="5.4.2.8" evidence="5"/>
<dbReference type="InterPro" id="IPR005841">
    <property type="entry name" value="Alpha-D-phosphohexomutase_SF"/>
</dbReference>
<keyword evidence="11" id="KW-1133">Transmembrane helix</keyword>
<feature type="domain" description="Alpha-D-phosphohexomutase alpha/beta/alpha" evidence="15">
    <location>
        <begin position="630"/>
        <end position="728"/>
    </location>
</feature>
<keyword evidence="11" id="KW-0812">Transmembrane</keyword>
<dbReference type="EMBL" id="CP004387">
    <property type="protein sequence ID" value="AJD46504.1"/>
    <property type="molecule type" value="Genomic_DNA"/>
</dbReference>
<feature type="transmembrane region" description="Helical" evidence="11">
    <location>
        <begin position="42"/>
        <end position="64"/>
    </location>
</feature>